<keyword evidence="6" id="KW-0732">Signal</keyword>
<dbReference type="PANTHER" id="PTHR11705">
    <property type="entry name" value="PROTEASE FAMILY M14 CARBOXYPEPTIDASE A,B"/>
    <property type="match status" value="1"/>
</dbReference>
<keyword evidence="4" id="KW-0645">Protease</keyword>
<evidence type="ECO:0000256" key="8">
    <source>
        <dbReference type="ARBA" id="ARBA00022833"/>
    </source>
</evidence>
<keyword evidence="9" id="KW-0482">Metalloprotease</keyword>
<evidence type="ECO:0000256" key="1">
    <source>
        <dbReference type="ARBA" id="ARBA00001947"/>
    </source>
</evidence>
<feature type="domain" description="Peptidase M14" evidence="12">
    <location>
        <begin position="233"/>
        <end position="620"/>
    </location>
</feature>
<comment type="cofactor">
    <cofactor evidence="1">
        <name>Zn(2+)</name>
        <dbReference type="ChEBI" id="CHEBI:29105"/>
    </cofactor>
</comment>
<sequence length="629" mass="70432">MLLDVKGRFRSPARVEPGLLWCRSRTAPSSAAAAGFLGPGWRPGPTDVCQQIRRPSRSAGVSQRRRTIGKVPCLDEKGAADTTSGPPGQGEVHGRAYLPVTSPRPPLSLRTDIGVDAWSPLRLGFVDVRLSPRSYNQSMLPFVTDTGVKTETLIENLRALVEEENRALHSGPNLIWDEVVAALRHKDPEGFGMCSAEDGTGFGDSDCEHRKKRNRKKRRKAQPVEKLNPFFNTYRNYSDISKYLNALEAEYPVLVKAFSVGKSFQNEPIGAIRISSTKYTAQVAENVEVRSFESEEAESWDVPDEEISDFEVTDEVVDAFGMHYLRRGSQRRRQKHFIGTKRANHGEFVGRSAQNGKESEKKSMEKRHIVIGAGQHAREWIAPVSISTDLAVALYIATKLTTKYGQEKWATRLVDAFDWTVIPVINPDGYQYTHGWDRMWRKNREPTPNPLCVGVDTNRNWDFKWRNGVGPEDPCSDDYIGPKAFSSRESRAVADYILNTPPVAAFIDLHAYSMSWMSPFGGDCKVLPSDNEDILECAQGAVKALYKVNRRQFRAGSVCDVSYKSSGLAIDWAYAVAGVKYSYSINLRDKGKYGFLLPSDQIVPSGEETYTAVLAMARFILNREKFRPV</sequence>
<dbReference type="SMART" id="SM00631">
    <property type="entry name" value="Zn_pept"/>
    <property type="match status" value="1"/>
</dbReference>
<evidence type="ECO:0000256" key="11">
    <source>
        <dbReference type="SAM" id="MobiDB-lite"/>
    </source>
</evidence>
<keyword evidence="14" id="KW-1185">Reference proteome</keyword>
<feature type="compositionally biased region" description="Basic residues" evidence="11">
    <location>
        <begin position="210"/>
        <end position="221"/>
    </location>
</feature>
<gene>
    <name evidence="13" type="ORF">BJ554DRAFT_6772</name>
</gene>
<evidence type="ECO:0000256" key="3">
    <source>
        <dbReference type="ARBA" id="ARBA00022645"/>
    </source>
</evidence>
<keyword evidence="7" id="KW-0378">Hydrolase</keyword>
<dbReference type="Proteomes" id="UP000673691">
    <property type="component" value="Unassembled WGS sequence"/>
</dbReference>
<evidence type="ECO:0000256" key="5">
    <source>
        <dbReference type="ARBA" id="ARBA00022723"/>
    </source>
</evidence>
<evidence type="ECO:0000256" key="6">
    <source>
        <dbReference type="ARBA" id="ARBA00022729"/>
    </source>
</evidence>
<dbReference type="AlphaFoldDB" id="A0A8H8DJY7"/>
<accession>A0A8H8DJY7</accession>
<evidence type="ECO:0000256" key="9">
    <source>
        <dbReference type="ARBA" id="ARBA00023049"/>
    </source>
</evidence>
<dbReference type="GO" id="GO:0008270">
    <property type="term" value="F:zinc ion binding"/>
    <property type="evidence" value="ECO:0007669"/>
    <property type="project" value="InterPro"/>
</dbReference>
<comment type="caution">
    <text evidence="10">Lacks conserved residue(s) required for the propagation of feature annotation.</text>
</comment>
<dbReference type="Pfam" id="PF00246">
    <property type="entry name" value="Peptidase_M14"/>
    <property type="match status" value="1"/>
</dbReference>
<dbReference type="Gene3D" id="3.40.630.10">
    <property type="entry name" value="Zn peptidases"/>
    <property type="match status" value="1"/>
</dbReference>
<dbReference type="SUPFAM" id="SSF53187">
    <property type="entry name" value="Zn-dependent exopeptidases"/>
    <property type="match status" value="1"/>
</dbReference>
<evidence type="ECO:0000259" key="12">
    <source>
        <dbReference type="PROSITE" id="PS52035"/>
    </source>
</evidence>
<dbReference type="GO" id="GO:0006508">
    <property type="term" value="P:proteolysis"/>
    <property type="evidence" value="ECO:0007669"/>
    <property type="project" value="UniProtKB-KW"/>
</dbReference>
<dbReference type="GO" id="GO:0005615">
    <property type="term" value="C:extracellular space"/>
    <property type="evidence" value="ECO:0007669"/>
    <property type="project" value="TreeGrafter"/>
</dbReference>
<dbReference type="OrthoDB" id="3626597at2759"/>
<dbReference type="FunFam" id="3.40.630.10:FF:000084">
    <property type="entry name" value="Carboxypeptidase B2"/>
    <property type="match status" value="1"/>
</dbReference>
<keyword evidence="8" id="KW-0862">Zinc</keyword>
<dbReference type="PANTHER" id="PTHR11705:SF143">
    <property type="entry name" value="SLL0236 PROTEIN"/>
    <property type="match status" value="1"/>
</dbReference>
<comment type="caution">
    <text evidence="13">The sequence shown here is derived from an EMBL/GenBank/DDBJ whole genome shotgun (WGS) entry which is preliminary data.</text>
</comment>
<evidence type="ECO:0000256" key="10">
    <source>
        <dbReference type="PROSITE-ProRule" id="PRU01379"/>
    </source>
</evidence>
<proteinExistence type="inferred from homology"/>
<dbReference type="InterPro" id="IPR000834">
    <property type="entry name" value="Peptidase_M14"/>
</dbReference>
<dbReference type="GO" id="GO:0004181">
    <property type="term" value="F:metallocarboxypeptidase activity"/>
    <property type="evidence" value="ECO:0007669"/>
    <property type="project" value="InterPro"/>
</dbReference>
<protein>
    <recommendedName>
        <fullName evidence="12">Peptidase M14 domain-containing protein</fullName>
    </recommendedName>
</protein>
<name>A0A8H8DJY7_9FUNG</name>
<evidence type="ECO:0000256" key="2">
    <source>
        <dbReference type="ARBA" id="ARBA00005988"/>
    </source>
</evidence>
<evidence type="ECO:0000313" key="13">
    <source>
        <dbReference type="EMBL" id="KAG5461091.1"/>
    </source>
</evidence>
<feature type="region of interest" description="Disordered" evidence="11">
    <location>
        <begin position="55"/>
        <end position="103"/>
    </location>
</feature>
<dbReference type="CDD" id="cd03860">
    <property type="entry name" value="M14_CP_A-B_like"/>
    <property type="match status" value="1"/>
</dbReference>
<keyword evidence="5" id="KW-0479">Metal-binding</keyword>
<dbReference type="PROSITE" id="PS52035">
    <property type="entry name" value="PEPTIDASE_M14"/>
    <property type="match status" value="1"/>
</dbReference>
<dbReference type="EMBL" id="JAEFCI010004222">
    <property type="protein sequence ID" value="KAG5461091.1"/>
    <property type="molecule type" value="Genomic_DNA"/>
</dbReference>
<reference evidence="13 14" key="1">
    <citation type="journal article" name="Sci. Rep.">
        <title>Genome-scale phylogenetic analyses confirm Olpidium as the closest living zoosporic fungus to the non-flagellated, terrestrial fungi.</title>
        <authorList>
            <person name="Chang Y."/>
            <person name="Rochon D."/>
            <person name="Sekimoto S."/>
            <person name="Wang Y."/>
            <person name="Chovatia M."/>
            <person name="Sandor L."/>
            <person name="Salamov A."/>
            <person name="Grigoriev I.V."/>
            <person name="Stajich J.E."/>
            <person name="Spatafora J.W."/>
        </authorList>
    </citation>
    <scope>NUCLEOTIDE SEQUENCE [LARGE SCALE GENOMIC DNA]</scope>
    <source>
        <strain evidence="13">S191</strain>
    </source>
</reference>
<dbReference type="PRINTS" id="PR00765">
    <property type="entry name" value="CRBOXYPTASEA"/>
</dbReference>
<keyword evidence="3" id="KW-0121">Carboxypeptidase</keyword>
<evidence type="ECO:0000256" key="7">
    <source>
        <dbReference type="ARBA" id="ARBA00022801"/>
    </source>
</evidence>
<evidence type="ECO:0000313" key="14">
    <source>
        <dbReference type="Proteomes" id="UP000673691"/>
    </source>
</evidence>
<organism evidence="13 14">
    <name type="scientific">Olpidium bornovanus</name>
    <dbReference type="NCBI Taxonomy" id="278681"/>
    <lineage>
        <taxon>Eukaryota</taxon>
        <taxon>Fungi</taxon>
        <taxon>Fungi incertae sedis</taxon>
        <taxon>Olpidiomycota</taxon>
        <taxon>Olpidiomycotina</taxon>
        <taxon>Olpidiomycetes</taxon>
        <taxon>Olpidiales</taxon>
        <taxon>Olpidiaceae</taxon>
        <taxon>Olpidium</taxon>
    </lineage>
</organism>
<comment type="similarity">
    <text evidence="2 10">Belongs to the peptidase M14 family.</text>
</comment>
<evidence type="ECO:0000256" key="4">
    <source>
        <dbReference type="ARBA" id="ARBA00022670"/>
    </source>
</evidence>
<feature type="region of interest" description="Disordered" evidence="11">
    <location>
        <begin position="202"/>
        <end position="221"/>
    </location>
</feature>